<dbReference type="SUPFAM" id="SSF53067">
    <property type="entry name" value="Actin-like ATPase domain"/>
    <property type="match status" value="2"/>
</dbReference>
<name>A0A5M9NWK0_9VIBR</name>
<sequence length="348" mass="37824">MNKQLEVAAIDVGFGTTCVASEITGDHCYYHCFPSRAVKVNPTELKRLESFGTTQRNTVLVNIDGSSYEVGPGVLSKAADANERLLNKRYISSPAYKALFIGGLSLLKTDCIDLLVAGLPLNQLDRKDELLNFMIGEHHVDGRVIRVKQAHVLPQPLGALTYHAKSEAKKMNCGIMEALGNRARVTVDPGYGTTDFLTSTGLTIDEERTKAFELGQGKILRSLSTYLSEILGTSIGTELVDKAFNTNKLEIFAEAYDFPVADGVFDCLPLIDSLCNEAVDLLTNMLGEASDIQEFIVSGGPAPDFARALERAFPRHTVKLVEKHEVAVCLGFAELARQIAGVNSNKVA</sequence>
<comment type="caution">
    <text evidence="2">The sequence shown here is derived from an EMBL/GenBank/DDBJ whole genome shotgun (WGS) entry which is preliminary data.</text>
</comment>
<protein>
    <recommendedName>
        <fullName evidence="1">Actin-like protein N-terminal domain-containing protein</fullName>
    </recommendedName>
</protein>
<dbReference type="Gene3D" id="3.30.420.40">
    <property type="match status" value="2"/>
</dbReference>
<keyword evidence="3" id="KW-1185">Reference proteome</keyword>
<dbReference type="Proteomes" id="UP000322521">
    <property type="component" value="Unassembled WGS sequence"/>
</dbReference>
<evidence type="ECO:0000313" key="3">
    <source>
        <dbReference type="Proteomes" id="UP000322521"/>
    </source>
</evidence>
<dbReference type="InterPro" id="IPR040607">
    <property type="entry name" value="ALP_N"/>
</dbReference>
<feature type="domain" description="Actin-like protein N-terminal" evidence="1">
    <location>
        <begin position="9"/>
        <end position="158"/>
    </location>
</feature>
<dbReference type="EMBL" id="VXJS01000007">
    <property type="protein sequence ID" value="KAA8675556.1"/>
    <property type="molecule type" value="Genomic_DNA"/>
</dbReference>
<dbReference type="RefSeq" id="WP_086715034.1">
    <property type="nucleotide sequence ID" value="NZ_AP025494.1"/>
</dbReference>
<dbReference type="InterPro" id="IPR043129">
    <property type="entry name" value="ATPase_NBD"/>
</dbReference>
<proteinExistence type="predicted"/>
<dbReference type="Pfam" id="PF17989">
    <property type="entry name" value="ALP_N"/>
    <property type="match status" value="1"/>
</dbReference>
<dbReference type="AlphaFoldDB" id="A0A5M9NWK0"/>
<gene>
    <name evidence="2" type="ORF">F4W18_13090</name>
</gene>
<evidence type="ECO:0000259" key="1">
    <source>
        <dbReference type="Pfam" id="PF17989"/>
    </source>
</evidence>
<reference evidence="2 3" key="1">
    <citation type="submission" date="2019-09" db="EMBL/GenBank/DDBJ databases">
        <title>Draft genome sequence of various Type strains from the CCUG.</title>
        <authorList>
            <person name="Pineiro-Iglesias B."/>
            <person name="Tunovic T."/>
            <person name="Unosson C."/>
            <person name="Inganas E."/>
            <person name="Ohlen M."/>
            <person name="Cardew S."/>
            <person name="Jensie-Markopoulos S."/>
            <person name="Salva-Serra F."/>
            <person name="Jaen-Luchoro D."/>
            <person name="Karlsson R."/>
            <person name="Svensson-Stadler L."/>
            <person name="Chun J."/>
            <person name="Moore E."/>
        </authorList>
    </citation>
    <scope>NUCLEOTIDE SEQUENCE [LARGE SCALE GENOMIC DNA]</scope>
    <source>
        <strain evidence="2 3">CCUG 56969T</strain>
    </source>
</reference>
<accession>A0A5M9NWK0</accession>
<organism evidence="2 3">
    <name type="scientific">Vibrio gigantis</name>
    <dbReference type="NCBI Taxonomy" id="296199"/>
    <lineage>
        <taxon>Bacteria</taxon>
        <taxon>Pseudomonadati</taxon>
        <taxon>Pseudomonadota</taxon>
        <taxon>Gammaproteobacteria</taxon>
        <taxon>Vibrionales</taxon>
        <taxon>Vibrionaceae</taxon>
        <taxon>Vibrio</taxon>
    </lineage>
</organism>
<evidence type="ECO:0000313" key="2">
    <source>
        <dbReference type="EMBL" id="KAA8675556.1"/>
    </source>
</evidence>
<dbReference type="OrthoDB" id="6536821at2"/>